<feature type="domain" description="Calcineurin-like phosphoesterase" evidence="3">
    <location>
        <begin position="58"/>
        <end position="252"/>
    </location>
</feature>
<name>A0A7Y8Y3H3_9FLAO</name>
<keyword evidence="2" id="KW-0378">Hydrolase</keyword>
<dbReference type="PROSITE" id="PS51257">
    <property type="entry name" value="PROKAR_LIPOPROTEIN"/>
    <property type="match status" value="1"/>
</dbReference>
<sequence>MKLFRVAAVVAENMRFVWVLAILAMLQSCATFKTQLGEDAGKATDDFNNSKSLSHTFFLIGDAGNWNGTETPEVFSLLSERLKAADSSSTLIFLGDNIYPYGLPKPDASNYADARIRLEKQIALAKNFKGKTIFIPGNHDYYNGLDGVKDQAKLVTALLEAKKAFLPRKGCGMDKIDIDDSTALIVVDSQWFLEDWDKLPSINEDCDIKTREMFFKELEDKINDYQNKTVILALHHPLMSNGAHGGEYSFHKHLFPLKTKVPMPVVGTVINVLRKTSGLSPQDLQNKKYNTFVKRVKTLVQGKDNVLVVSGHDHSLQYIDREGVRQVISGSGSKKEAARAIDKRDFSFGGNGFAEVKVLKNGATNVTYFSPESEKTDKTIFTTQALPARPTPNIREFPKTFAATKDTSVYTTKMTTKNGWYRFLWGKHYRKYYSMVIRANQAALDTLHGGLKPVQSGGGHQSMSLRLSDKNGKEYVMRAIKKSATRFLQTSAFRDQAVEKDFRNTYTENFLLDFYTTAHPYSAFAVANLSEDLGIAHSNPQLLYIPKQNPLGLYNDEFGDELYLVEERPMDKFKDLKSFGKPDKFVSTDDVLANIHADEKYSVDKKSWIKARMFDMLIGDWDRHQDQWRWGEYKEGDKIVYRPIPRDRDQAFSKIDGALLSLLVNIPALRHFKKFDEDLGNVKWFNRTGYPMDLAFVPLSTEEDWVEQAKWIEDNLSDAEIDAAFKDMPKEVQDETVERIKAQLKIRKTHLEKYAHKYYKVLQRTILVVGTEKKDKIVLTRSGKDTNVEVFRIKKDGSREKTFEKNYHRSATHDIWVYALGDSDTIEVKGKGSRKIRLRLLGGADTDTYIVEHGRKVTIYDFKSKNDDLLKAGNACLSISDDYDVNTYDYMKPKYNVFAGYPMAGFNPDDGIKLGAFVNYTVFGFDRNPFTQKHSLGGNYYFATSGFELYYNGTFPKAVGSWNLLMEARYTSPNFSQNFFGFGNETENHDDDEDMDFNRVKMRILKAAPTLQWVGEQGASANIQASFERISVDQTAGRFISIPGVVNADVFDYKDFIDVNGEYRFDNYDNVSKPTLGFTFSVLGGLKLNLKDSERNFPYAEGGIGVTYKLTPRGKFVLATYAKAKFLFNDEYEFYQAATVGGDSDLRGFRNQRFSGQQSFYQSTDLRWNIGKLKTSIVPLSYGILAGFDYGRVWLQNDYSDKWHQTVGGGIWVNGVNLITLRASYFVSSDGARVFAGLGFGF</sequence>
<proteinExistence type="predicted"/>
<dbReference type="InterPro" id="IPR005565">
    <property type="entry name" value="Hemolysn_activator_HlyB_C"/>
</dbReference>
<evidence type="ECO:0000259" key="4">
    <source>
        <dbReference type="Pfam" id="PF03865"/>
    </source>
</evidence>
<gene>
    <name evidence="5" type="ORF">HZF10_12865</name>
</gene>
<dbReference type="AlphaFoldDB" id="A0A7Y8Y3H3"/>
<dbReference type="GO" id="GO:0016787">
    <property type="term" value="F:hydrolase activity"/>
    <property type="evidence" value="ECO:0007669"/>
    <property type="project" value="UniProtKB-KW"/>
</dbReference>
<dbReference type="Proteomes" id="UP000535020">
    <property type="component" value="Unassembled WGS sequence"/>
</dbReference>
<dbReference type="Pfam" id="PF00149">
    <property type="entry name" value="Metallophos"/>
    <property type="match status" value="1"/>
</dbReference>
<protein>
    <submittedName>
        <fullName evidence="5">Metallophosphoesterase</fullName>
    </submittedName>
</protein>
<comment type="caution">
    <text evidence="5">The sequence shown here is derived from an EMBL/GenBank/DDBJ whole genome shotgun (WGS) entry which is preliminary data.</text>
</comment>
<evidence type="ECO:0000259" key="3">
    <source>
        <dbReference type="Pfam" id="PF00149"/>
    </source>
</evidence>
<dbReference type="PANTHER" id="PTHR10161">
    <property type="entry name" value="TARTRATE-RESISTANT ACID PHOSPHATASE TYPE 5"/>
    <property type="match status" value="1"/>
</dbReference>
<dbReference type="InterPro" id="IPR051558">
    <property type="entry name" value="Metallophosphoesterase_PAP"/>
</dbReference>
<dbReference type="InterPro" id="IPR004843">
    <property type="entry name" value="Calcineurin-like_PHP"/>
</dbReference>
<dbReference type="RefSeq" id="WP_176006626.1">
    <property type="nucleotide sequence ID" value="NZ_JABWMI010000014.1"/>
</dbReference>
<evidence type="ECO:0000313" key="6">
    <source>
        <dbReference type="Proteomes" id="UP000535020"/>
    </source>
</evidence>
<dbReference type="Pfam" id="PF03865">
    <property type="entry name" value="ShlB"/>
    <property type="match status" value="1"/>
</dbReference>
<keyword evidence="1" id="KW-0732">Signal</keyword>
<dbReference type="InterPro" id="IPR029052">
    <property type="entry name" value="Metallo-depent_PP-like"/>
</dbReference>
<organism evidence="5 6">
    <name type="scientific">Flavobacterium agri</name>
    <dbReference type="NCBI Taxonomy" id="2743471"/>
    <lineage>
        <taxon>Bacteria</taxon>
        <taxon>Pseudomonadati</taxon>
        <taxon>Bacteroidota</taxon>
        <taxon>Flavobacteriia</taxon>
        <taxon>Flavobacteriales</taxon>
        <taxon>Flavobacteriaceae</taxon>
        <taxon>Flavobacterium</taxon>
    </lineage>
</organism>
<feature type="domain" description="Haemolysin activator HlyB C-terminal" evidence="4">
    <location>
        <begin position="1139"/>
        <end position="1210"/>
    </location>
</feature>
<reference evidence="5 6" key="1">
    <citation type="submission" date="2020-07" db="EMBL/GenBank/DDBJ databases">
        <authorList>
            <person name="Sun Q."/>
        </authorList>
    </citation>
    <scope>NUCLEOTIDE SEQUENCE [LARGE SCALE GENOMIC DNA]</scope>
    <source>
        <strain evidence="5 6">MAH-1</strain>
    </source>
</reference>
<keyword evidence="6" id="KW-1185">Reference proteome</keyword>
<accession>A0A7Y8Y3H3</accession>
<dbReference type="PANTHER" id="PTHR10161:SF14">
    <property type="entry name" value="TARTRATE-RESISTANT ACID PHOSPHATASE TYPE 5"/>
    <property type="match status" value="1"/>
</dbReference>
<dbReference type="SUPFAM" id="SSF56300">
    <property type="entry name" value="Metallo-dependent phosphatases"/>
    <property type="match status" value="1"/>
</dbReference>
<evidence type="ECO:0000256" key="1">
    <source>
        <dbReference type="ARBA" id="ARBA00022729"/>
    </source>
</evidence>
<evidence type="ECO:0000256" key="2">
    <source>
        <dbReference type="ARBA" id="ARBA00022801"/>
    </source>
</evidence>
<evidence type="ECO:0000313" key="5">
    <source>
        <dbReference type="EMBL" id="NYA71817.1"/>
    </source>
</evidence>
<dbReference type="EMBL" id="JACBJI010000005">
    <property type="protein sequence ID" value="NYA71817.1"/>
    <property type="molecule type" value="Genomic_DNA"/>
</dbReference>
<dbReference type="Gene3D" id="3.60.21.10">
    <property type="match status" value="1"/>
</dbReference>